<evidence type="ECO:0000313" key="1">
    <source>
        <dbReference type="EMBL" id="UXI66818.1"/>
    </source>
</evidence>
<evidence type="ECO:0000313" key="2">
    <source>
        <dbReference type="Proteomes" id="UP001064632"/>
    </source>
</evidence>
<gene>
    <name evidence="1" type="ORF">N4264_18970</name>
</gene>
<sequence>MRPLRRFSAVVLVLLIAWLAVQWLQLLPRVTDEQRRQIAALSYTPGNVDDPGNAYAALWTIQYAVDTTEALSVARTDVAQVMREHTQGRAITLSGARVAGQEPEKLDDAEKASLCGDRKVGCLGFVREHRDAARQTLQAHSAYLARIAALATYTSWRNPMPAAVDAPLPLVPAGEIRRLALSAAALDFVEGRHAEGLDAVCRFAATWRRLRDDTDALIVDMLGTAFVAASARLFADMLAELPTTAEMPAACGAAFTPLQDAELEQCDEIRAEFAMMSDAVLDAERGVYSDTPAWGERIARRFMNRQHVIAHMAPSYFQWCDVRHQQRLRERRPATAGVPAGCSLGEKVFNPVGCVIIGIAPPDFSRYYGRVLDLDALLRATSTLLWLRRQPGDAASRLHERPAELRDTTGTLKWRDSYLEVTMATLLEGDEVVRLPMPGSRLAAAVPSAVAPEPVSRPVH</sequence>
<reference evidence="1" key="1">
    <citation type="submission" date="2022-09" db="EMBL/GenBank/DDBJ databases">
        <title>Tahibacter sp. nov., isolated from a fresh water.</title>
        <authorList>
            <person name="Baek J.H."/>
            <person name="Lee J.K."/>
            <person name="Kim J.M."/>
            <person name="Jeon C.O."/>
        </authorList>
    </citation>
    <scope>NUCLEOTIDE SEQUENCE</scope>
    <source>
        <strain evidence="1">W38</strain>
    </source>
</reference>
<dbReference type="Proteomes" id="UP001064632">
    <property type="component" value="Chromosome"/>
</dbReference>
<dbReference type="RefSeq" id="WP_261693798.1">
    <property type="nucleotide sequence ID" value="NZ_CP104694.1"/>
</dbReference>
<name>A0ABY6B9S2_9GAMM</name>
<dbReference type="EMBL" id="CP104694">
    <property type="protein sequence ID" value="UXI66818.1"/>
    <property type="molecule type" value="Genomic_DNA"/>
</dbReference>
<keyword evidence="2" id="KW-1185">Reference proteome</keyword>
<accession>A0ABY6B9S2</accession>
<protein>
    <submittedName>
        <fullName evidence="1">Uncharacterized protein</fullName>
    </submittedName>
</protein>
<proteinExistence type="predicted"/>
<organism evidence="1 2">
    <name type="scientific">Tahibacter amnicola</name>
    <dbReference type="NCBI Taxonomy" id="2976241"/>
    <lineage>
        <taxon>Bacteria</taxon>
        <taxon>Pseudomonadati</taxon>
        <taxon>Pseudomonadota</taxon>
        <taxon>Gammaproteobacteria</taxon>
        <taxon>Lysobacterales</taxon>
        <taxon>Rhodanobacteraceae</taxon>
        <taxon>Tahibacter</taxon>
    </lineage>
</organism>